<feature type="transmembrane region" description="Helical" evidence="1">
    <location>
        <begin position="98"/>
        <end position="117"/>
    </location>
</feature>
<evidence type="ECO:0000313" key="3">
    <source>
        <dbReference type="Proteomes" id="UP000183376"/>
    </source>
</evidence>
<keyword evidence="3" id="KW-1185">Reference proteome</keyword>
<dbReference type="AlphaFoldDB" id="A0A1H0B5U8"/>
<dbReference type="Pfam" id="PF04307">
    <property type="entry name" value="YdjM"/>
    <property type="match status" value="1"/>
</dbReference>
<keyword evidence="1" id="KW-0472">Membrane</keyword>
<dbReference type="RefSeq" id="WP_052406787.1">
    <property type="nucleotide sequence ID" value="NZ_JOEF01000001.1"/>
</dbReference>
<dbReference type="GO" id="GO:0016787">
    <property type="term" value="F:hydrolase activity"/>
    <property type="evidence" value="ECO:0007669"/>
    <property type="project" value="UniProtKB-KW"/>
</dbReference>
<sequence length="278" mass="29391">MSMGPTHAISGLAAWSGVAVLGAAYDFGSFTAPAIVVGGALATGAALLPDLDHPSSTVARTFGAISKSMSAGINWLSHKIYRSTRTKKDSNRHGGHRGFTHTIVFAILAGLATTALIQLSHTYALPFVMFFFCGLAVRGLLHEWCPKRDALTITLTSAGLSLLCWQWVNGAPELAGACGLAVTIGCVAHFIGDAITEMGCPMMWPVPIAGKTWYPIAPPKIMRMKTGGKVENMVVLPAFSLLALWFSVAALQATGVMPWLGVDLLPWDTTPVEGIAKQ</sequence>
<feature type="transmembrane region" description="Helical" evidence="1">
    <location>
        <begin position="123"/>
        <end position="141"/>
    </location>
</feature>
<reference evidence="2 3" key="1">
    <citation type="submission" date="2016-10" db="EMBL/GenBank/DDBJ databases">
        <authorList>
            <person name="de Groot N.N."/>
        </authorList>
    </citation>
    <scope>NUCLEOTIDE SEQUENCE [LARGE SCALE GENOMIC DNA]</scope>
    <source>
        <strain evidence="2 3">DSM 44149</strain>
    </source>
</reference>
<keyword evidence="1" id="KW-1133">Transmembrane helix</keyword>
<protein>
    <submittedName>
        <fullName evidence="2">LexA-binding, inner membrane-associated putative hydrolase</fullName>
    </submittedName>
</protein>
<keyword evidence="1" id="KW-0812">Transmembrane</keyword>
<dbReference type="Proteomes" id="UP000183376">
    <property type="component" value="Chromosome I"/>
</dbReference>
<dbReference type="OrthoDB" id="3425909at2"/>
<dbReference type="PANTHER" id="PTHR35531">
    <property type="entry name" value="INNER MEMBRANE PROTEIN YBCI-RELATED"/>
    <property type="match status" value="1"/>
</dbReference>
<name>A0A1H0B5U8_ALLAB</name>
<dbReference type="InterPro" id="IPR007404">
    <property type="entry name" value="YdjM-like"/>
</dbReference>
<gene>
    <name evidence="2" type="ORF">SAMN04489726_6491</name>
</gene>
<dbReference type="PANTHER" id="PTHR35531:SF1">
    <property type="entry name" value="INNER MEMBRANE PROTEIN YBCI-RELATED"/>
    <property type="match status" value="1"/>
</dbReference>
<feature type="transmembrane region" description="Helical" evidence="1">
    <location>
        <begin position="233"/>
        <end position="260"/>
    </location>
</feature>
<proteinExistence type="predicted"/>
<keyword evidence="2" id="KW-0378">Hydrolase</keyword>
<dbReference type="EMBL" id="LT629701">
    <property type="protein sequence ID" value="SDN40991.1"/>
    <property type="molecule type" value="Genomic_DNA"/>
</dbReference>
<evidence type="ECO:0000313" key="2">
    <source>
        <dbReference type="EMBL" id="SDN40991.1"/>
    </source>
</evidence>
<organism evidence="2 3">
    <name type="scientific">Allokutzneria albata</name>
    <name type="common">Kibdelosporangium albatum</name>
    <dbReference type="NCBI Taxonomy" id="211114"/>
    <lineage>
        <taxon>Bacteria</taxon>
        <taxon>Bacillati</taxon>
        <taxon>Actinomycetota</taxon>
        <taxon>Actinomycetes</taxon>
        <taxon>Pseudonocardiales</taxon>
        <taxon>Pseudonocardiaceae</taxon>
        <taxon>Allokutzneria</taxon>
    </lineage>
</organism>
<accession>A0A1H0B5U8</accession>
<feature type="transmembrane region" description="Helical" evidence="1">
    <location>
        <begin position="58"/>
        <end position="77"/>
    </location>
</feature>
<dbReference type="STRING" id="211114.SAMN04489726_6491"/>
<evidence type="ECO:0000256" key="1">
    <source>
        <dbReference type="SAM" id="Phobius"/>
    </source>
</evidence>
<dbReference type="eggNOG" id="COG1988">
    <property type="taxonomic scope" value="Bacteria"/>
</dbReference>